<protein>
    <submittedName>
        <fullName evidence="2">DinB family protein</fullName>
    </submittedName>
</protein>
<feature type="domain" description="DinB-like" evidence="1">
    <location>
        <begin position="37"/>
        <end position="167"/>
    </location>
</feature>
<dbReference type="InterPro" id="IPR034660">
    <property type="entry name" value="DinB/YfiT-like"/>
</dbReference>
<keyword evidence="3" id="KW-1185">Reference proteome</keyword>
<evidence type="ECO:0000313" key="2">
    <source>
        <dbReference type="EMBL" id="TCL63066.1"/>
    </source>
</evidence>
<organism evidence="2 3">
    <name type="scientific">Mariniflexile fucanivorans</name>
    <dbReference type="NCBI Taxonomy" id="264023"/>
    <lineage>
        <taxon>Bacteria</taxon>
        <taxon>Pseudomonadati</taxon>
        <taxon>Bacteroidota</taxon>
        <taxon>Flavobacteriia</taxon>
        <taxon>Flavobacteriales</taxon>
        <taxon>Flavobacteriaceae</taxon>
        <taxon>Mariniflexile</taxon>
    </lineage>
</organism>
<dbReference type="Proteomes" id="UP000295455">
    <property type="component" value="Unassembled WGS sequence"/>
</dbReference>
<dbReference type="EMBL" id="SLUP01000010">
    <property type="protein sequence ID" value="TCL63066.1"/>
    <property type="molecule type" value="Genomic_DNA"/>
</dbReference>
<proteinExistence type="predicted"/>
<evidence type="ECO:0000259" key="1">
    <source>
        <dbReference type="Pfam" id="PF12867"/>
    </source>
</evidence>
<dbReference type="RefSeq" id="WP_132219126.1">
    <property type="nucleotide sequence ID" value="NZ_OX156936.1"/>
</dbReference>
<dbReference type="OrthoDB" id="9793216at2"/>
<reference evidence="2 3" key="1">
    <citation type="submission" date="2019-03" db="EMBL/GenBank/DDBJ databases">
        <title>Genomic Encyclopedia of Type Strains, Phase IV (KMG-IV): sequencing the most valuable type-strain genomes for metagenomic binning, comparative biology and taxonomic classification.</title>
        <authorList>
            <person name="Goeker M."/>
        </authorList>
    </citation>
    <scope>NUCLEOTIDE SEQUENCE [LARGE SCALE GENOMIC DNA]</scope>
    <source>
        <strain evidence="2 3">DSM 18792</strain>
    </source>
</reference>
<comment type="caution">
    <text evidence="2">The sequence shown here is derived from an EMBL/GenBank/DDBJ whole genome shotgun (WGS) entry which is preliminary data.</text>
</comment>
<sequence length="172" mass="20021">MKISDIQPTEHHSFYGNYLALVPKDIELIDGFKKSSEAIIDFFENIPAVKLNYAYADKKWCVKEVFQHLIDTERVFQYRCFCIARHDKTSLPGFEENDYIEPSQAKNKSIESLLEEFKAVRHSFILLLKSLNDEDLECIGNANENPMSARAAAFVILGHYTWHINIIKERYL</sequence>
<evidence type="ECO:0000313" key="3">
    <source>
        <dbReference type="Proteomes" id="UP000295455"/>
    </source>
</evidence>
<dbReference type="AlphaFoldDB" id="A0A4R1RBF2"/>
<dbReference type="InterPro" id="IPR024775">
    <property type="entry name" value="DinB-like"/>
</dbReference>
<gene>
    <name evidence="2" type="ORF">EV196_11018</name>
</gene>
<accession>A0A4R1RBF2</accession>
<dbReference type="SUPFAM" id="SSF109854">
    <property type="entry name" value="DinB/YfiT-like putative metalloenzymes"/>
    <property type="match status" value="1"/>
</dbReference>
<name>A0A4R1RBF2_9FLAO</name>
<dbReference type="Pfam" id="PF12867">
    <property type="entry name" value="DinB_2"/>
    <property type="match status" value="1"/>
</dbReference>
<dbReference type="Gene3D" id="1.20.120.450">
    <property type="entry name" value="dinb family like domain"/>
    <property type="match status" value="1"/>
</dbReference>